<sequence length="285" mass="32708">MNNSFPTKLFLGIAIFVSLIVVIGVWRGTIDTLWLTVVAMVLVGLGYNLIAKNRTMLVAFDPIWRNVLMDKVKFYVELDESGRQEFEKRIVQFFSAIRVSGVDFAMDDECRLLVASSSIVPFWDLPQWQYGQLQEVLVYSSHFDENYEVGSDHHILGMVGSGGNMAHVMLLSKPALYLGFENNSNKHHVGFHEFAHLLDKSDGEVDGIPELFLPKEMVNPWTKLVHREITRIKENHSDVDPYGATSDAEFFAVISEYYHKRPEILEKKHPDLFKMLQMIYHPQSI</sequence>
<dbReference type="InterPro" id="IPR024079">
    <property type="entry name" value="MetalloPept_cat_dom_sf"/>
</dbReference>
<dbReference type="InterPro" id="IPR010384">
    <property type="entry name" value="MtfA_fam"/>
</dbReference>
<feature type="transmembrane region" description="Helical" evidence="1">
    <location>
        <begin position="32"/>
        <end position="50"/>
    </location>
</feature>
<keyword evidence="3" id="KW-1185">Reference proteome</keyword>
<keyword evidence="1" id="KW-0472">Membrane</keyword>
<dbReference type="RefSeq" id="WP_262309257.1">
    <property type="nucleotide sequence ID" value="NZ_CP106679.1"/>
</dbReference>
<gene>
    <name evidence="2" type="ORF">N6H18_15835</name>
</gene>
<name>A0ABY6CMS6_9BACT</name>
<keyword evidence="1" id="KW-0812">Transmembrane</keyword>
<dbReference type="EMBL" id="CP106679">
    <property type="protein sequence ID" value="UXP31818.1"/>
    <property type="molecule type" value="Genomic_DNA"/>
</dbReference>
<feature type="transmembrane region" description="Helical" evidence="1">
    <location>
        <begin position="9"/>
        <end position="26"/>
    </location>
</feature>
<dbReference type="SUPFAM" id="SSF55486">
    <property type="entry name" value="Metalloproteases ('zincins'), catalytic domain"/>
    <property type="match status" value="1"/>
</dbReference>
<dbReference type="PANTHER" id="PTHR30164">
    <property type="entry name" value="MTFA PEPTIDASE"/>
    <property type="match status" value="1"/>
</dbReference>
<dbReference type="Pfam" id="PF06167">
    <property type="entry name" value="Peptidase_M90"/>
    <property type="match status" value="1"/>
</dbReference>
<dbReference type="Gene3D" id="1.10.472.150">
    <property type="entry name" value="Glucose-regulated metallo-peptidase M90, N-terminal domain"/>
    <property type="match status" value="1"/>
</dbReference>
<accession>A0ABY6CMS6</accession>
<evidence type="ECO:0000313" key="3">
    <source>
        <dbReference type="Proteomes" id="UP001065174"/>
    </source>
</evidence>
<evidence type="ECO:0000256" key="1">
    <source>
        <dbReference type="SAM" id="Phobius"/>
    </source>
</evidence>
<dbReference type="CDD" id="cd20169">
    <property type="entry name" value="Peptidase_M90_mtfA"/>
    <property type="match status" value="1"/>
</dbReference>
<keyword evidence="1" id="KW-1133">Transmembrane helix</keyword>
<evidence type="ECO:0000313" key="2">
    <source>
        <dbReference type="EMBL" id="UXP31818.1"/>
    </source>
</evidence>
<organism evidence="2 3">
    <name type="scientific">Reichenbachiella agarivorans</name>
    <dbReference type="NCBI Taxonomy" id="2979464"/>
    <lineage>
        <taxon>Bacteria</taxon>
        <taxon>Pseudomonadati</taxon>
        <taxon>Bacteroidota</taxon>
        <taxon>Cytophagia</taxon>
        <taxon>Cytophagales</taxon>
        <taxon>Reichenbachiellaceae</taxon>
        <taxon>Reichenbachiella</taxon>
    </lineage>
</organism>
<dbReference type="Proteomes" id="UP001065174">
    <property type="component" value="Chromosome"/>
</dbReference>
<protein>
    <submittedName>
        <fullName evidence="2">M90 family metallopeptidase</fullName>
    </submittedName>
</protein>
<proteinExistence type="predicted"/>
<dbReference type="Gene3D" id="3.40.390.10">
    <property type="entry name" value="Collagenase (Catalytic Domain)"/>
    <property type="match status" value="1"/>
</dbReference>
<reference evidence="2" key="1">
    <citation type="submission" date="2022-09" db="EMBL/GenBank/DDBJ databases">
        <title>Comparative genomics and taxonomic characterization of three novel marine species of genus Reichenbachiella exhibiting antioxidant and polysaccharide degradation activities.</title>
        <authorList>
            <person name="Muhammad N."/>
            <person name="Lee Y.-J."/>
            <person name="Ko J."/>
            <person name="Kim S.-G."/>
        </authorList>
    </citation>
    <scope>NUCLEOTIDE SEQUENCE</scope>
    <source>
        <strain evidence="2">BKB1-1</strain>
    </source>
</reference>
<dbReference type="InterPro" id="IPR042252">
    <property type="entry name" value="MtfA_N"/>
</dbReference>
<dbReference type="PANTHER" id="PTHR30164:SF2">
    <property type="entry name" value="PROTEIN MTFA"/>
    <property type="match status" value="1"/>
</dbReference>